<dbReference type="Pfam" id="PF19610">
    <property type="entry name" value="DUF6115"/>
    <property type="match status" value="1"/>
</dbReference>
<keyword evidence="2" id="KW-0812">Transmembrane</keyword>
<evidence type="ECO:0008006" key="5">
    <source>
        <dbReference type="Google" id="ProtNLM"/>
    </source>
</evidence>
<evidence type="ECO:0000256" key="1">
    <source>
        <dbReference type="SAM" id="Coils"/>
    </source>
</evidence>
<keyword evidence="2" id="KW-1133">Transmembrane helix</keyword>
<keyword evidence="2" id="KW-0472">Membrane</keyword>
<evidence type="ECO:0000256" key="2">
    <source>
        <dbReference type="SAM" id="Phobius"/>
    </source>
</evidence>
<reference evidence="3 4" key="1">
    <citation type="journal article" date="2009" name="PLoS Genet.">
        <title>Adaptations to submarine hydrothermal environments exemplified by the genome of Nautilia profundicola.</title>
        <authorList>
            <person name="Campbell B.J."/>
            <person name="Smith J.L."/>
            <person name="Hanson T.E."/>
            <person name="Klotz M.G."/>
            <person name="Stein L.Y."/>
            <person name="Lee C.K."/>
            <person name="Wu D."/>
            <person name="Robinson J.M."/>
            <person name="Khouri H.M."/>
            <person name="Eisen J.A."/>
            <person name="Cary S.C."/>
        </authorList>
    </citation>
    <scope>NUCLEOTIDE SEQUENCE [LARGE SCALE GENOMIC DNA]</scope>
    <source>
        <strain evidence="4">ATCC BAA-1463 / DSM 18972 / AmH</strain>
    </source>
</reference>
<dbReference type="RefSeq" id="WP_015901753.1">
    <property type="nucleotide sequence ID" value="NC_012115.1"/>
</dbReference>
<accession>B9L612</accession>
<evidence type="ECO:0000313" key="3">
    <source>
        <dbReference type="EMBL" id="ACM92701.1"/>
    </source>
</evidence>
<dbReference type="AlphaFoldDB" id="B9L612"/>
<name>B9L612_NAUPA</name>
<protein>
    <recommendedName>
        <fullName evidence="5">Helix-turn-helix domain-containing protein</fullName>
    </recommendedName>
</protein>
<gene>
    <name evidence="3" type="ordered locus">NAMH_1408</name>
</gene>
<dbReference type="eggNOG" id="ENOG5030SN1">
    <property type="taxonomic scope" value="Bacteria"/>
</dbReference>
<dbReference type="OrthoDB" id="5323038at2"/>
<dbReference type="EMBL" id="CP001279">
    <property type="protein sequence ID" value="ACM92701.1"/>
    <property type="molecule type" value="Genomic_DNA"/>
</dbReference>
<sequence length="154" mass="18257">MGKIEIIMFLGLSGFILFLFFYMLKRDKNVDSKLAAMELALEDINQEVYKLKKELNNKDTQRMLEEMESVIEKLVENIKKMEEKNIKYIKELENKLFSVEHSMKSKMVDFSNINKTDEQRIINLYKNGYSIEEISRELRIPAGEVELVIKFQSF</sequence>
<organism evidence="3 4">
    <name type="scientific">Nautilia profundicola (strain ATCC BAA-1463 / DSM 18972 / AmH)</name>
    <dbReference type="NCBI Taxonomy" id="598659"/>
    <lineage>
        <taxon>Bacteria</taxon>
        <taxon>Pseudomonadati</taxon>
        <taxon>Campylobacterota</taxon>
        <taxon>Epsilonproteobacteria</taxon>
        <taxon>Nautiliales</taxon>
        <taxon>Nautiliaceae</taxon>
        <taxon>Nautilia</taxon>
    </lineage>
</organism>
<dbReference type="STRING" id="598659.NAMH_1408"/>
<keyword evidence="1" id="KW-0175">Coiled coil</keyword>
<feature type="transmembrane region" description="Helical" evidence="2">
    <location>
        <begin position="6"/>
        <end position="24"/>
    </location>
</feature>
<dbReference type="InterPro" id="IPR046118">
    <property type="entry name" value="DUF6115"/>
</dbReference>
<proteinExistence type="predicted"/>
<feature type="coiled-coil region" evidence="1">
    <location>
        <begin position="34"/>
        <end position="91"/>
    </location>
</feature>
<dbReference type="Proteomes" id="UP000000448">
    <property type="component" value="Chromosome"/>
</dbReference>
<dbReference type="KEGG" id="nam:NAMH_1408"/>
<keyword evidence="4" id="KW-1185">Reference proteome</keyword>
<evidence type="ECO:0000313" key="4">
    <source>
        <dbReference type="Proteomes" id="UP000000448"/>
    </source>
</evidence>
<dbReference type="HOGENOM" id="CLU_1702363_0_0_7"/>